<feature type="compositionally biased region" description="Low complexity" evidence="8">
    <location>
        <begin position="50"/>
        <end position="62"/>
    </location>
</feature>
<keyword evidence="5 9" id="KW-0812">Transmembrane</keyword>
<feature type="compositionally biased region" description="Polar residues" evidence="8">
    <location>
        <begin position="63"/>
        <end position="83"/>
    </location>
</feature>
<evidence type="ECO:0000256" key="5">
    <source>
        <dbReference type="ARBA" id="ARBA00022692"/>
    </source>
</evidence>
<sequence length="850" mass="96063">MDNKNENIESTLLTNEEGQNNEVTKETEPVIEPNHNTEDKQAESFEIKNTSLSSGESETSGENQELSPNEQTPQELGNVSLPNVSLPNVSFSAENLSTDQELITTSFETQKQDSIQDITPENITEIQSDNTEPTTNPTQTINKAFKITADNASSPTIISRIFNILAFMPLLTLSILYIAQTFFLIDNHELWYSDEVRHGDVLRYLLESKDWFVLHLNGEFYPDKPPLYFLFLVGLKYILVFLDQTLAPTLTSLTGFNISFLNQERIVPQLMSLGASISGLFFLWSSYFFAKLVGRFDRRLSFATGLVLLSSIYFMGTTHYARMDLFFGSLIIISQIFLFKAVQKDKSFPLMISAFVFMGLATLTKGPLGFAFPLLSVIVYLLWQKRLRRLIASDFFIALGVGIAVTLSWFVILILRFDFNYVYSSIVDRQVIQRGLDAWHHKKAWYMYIWLLPLIYLPFSLLLPLANFKNLKQRILSSREPEYQGLSYIWIFALTGFILLSLISTKIHIYLLPLFAPLAAISAKQILSFSERKSLYFRYILAIFATLLILIGGLPLVAPYILPDFYANEDVRILGTIFIAGIAVVFSAIFWAGIKERRPEALLLTFAIFICLLMQPIFLITAPSMNNILSPHAQALVLKEYKAKGYTPASYRVYKGIYSFYLEDKLIELDTAQVLDKLINSNEKVILAIKAKDYNEFTPEQIEKLQKENKHNVIEEKQRLLEILKPLKKIGQQRIAEELIFLLATDNQSEQPKTESEIKELVPNDNQTTDTQPTVIPDLNTNNTSTNATITGSTINSITGSITGSTTGSTTSSTITVTNSTRLFPSELNATSKKQTNATDTNKPTNSPQE</sequence>
<evidence type="ECO:0000313" key="10">
    <source>
        <dbReference type="EMBL" id="SHN50218.1"/>
    </source>
</evidence>
<accession>A0A1M7RVT2</accession>
<evidence type="ECO:0000256" key="3">
    <source>
        <dbReference type="ARBA" id="ARBA00022676"/>
    </source>
</evidence>
<feature type="transmembrane region" description="Helical" evidence="9">
    <location>
        <begin position="509"/>
        <end position="527"/>
    </location>
</feature>
<feature type="transmembrane region" description="Helical" evidence="9">
    <location>
        <begin position="601"/>
        <end position="622"/>
    </location>
</feature>
<feature type="region of interest" description="Disordered" evidence="8">
    <location>
        <begin position="1"/>
        <end position="83"/>
    </location>
</feature>
<evidence type="ECO:0000256" key="7">
    <source>
        <dbReference type="ARBA" id="ARBA00023136"/>
    </source>
</evidence>
<feature type="transmembrane region" description="Helical" evidence="9">
    <location>
        <begin position="354"/>
        <end position="383"/>
    </location>
</feature>
<feature type="compositionally biased region" description="Polar residues" evidence="8">
    <location>
        <begin position="8"/>
        <end position="22"/>
    </location>
</feature>
<evidence type="ECO:0000256" key="4">
    <source>
        <dbReference type="ARBA" id="ARBA00022679"/>
    </source>
</evidence>
<keyword evidence="2" id="KW-1003">Cell membrane</keyword>
<dbReference type="OrthoDB" id="9815691at2"/>
<feature type="transmembrane region" description="Helical" evidence="9">
    <location>
        <begin position="395"/>
        <end position="415"/>
    </location>
</feature>
<dbReference type="PANTHER" id="PTHR33908">
    <property type="entry name" value="MANNOSYLTRANSFERASE YKCB-RELATED"/>
    <property type="match status" value="1"/>
</dbReference>
<feature type="region of interest" description="Disordered" evidence="8">
    <location>
        <begin position="824"/>
        <end position="850"/>
    </location>
</feature>
<dbReference type="GO" id="GO:0005886">
    <property type="term" value="C:plasma membrane"/>
    <property type="evidence" value="ECO:0007669"/>
    <property type="project" value="UniProtKB-SubCell"/>
</dbReference>
<feature type="compositionally biased region" description="Polar residues" evidence="8">
    <location>
        <begin position="764"/>
        <end position="774"/>
    </location>
</feature>
<keyword evidence="7 9" id="KW-0472">Membrane</keyword>
<evidence type="ECO:0000256" key="6">
    <source>
        <dbReference type="ARBA" id="ARBA00022989"/>
    </source>
</evidence>
<dbReference type="EMBL" id="FRDI01000002">
    <property type="protein sequence ID" value="SHN50218.1"/>
    <property type="molecule type" value="Genomic_DNA"/>
</dbReference>
<reference evidence="10 11" key="1">
    <citation type="submission" date="2016-12" db="EMBL/GenBank/DDBJ databases">
        <authorList>
            <person name="Song W.-J."/>
            <person name="Kurnit D.M."/>
        </authorList>
    </citation>
    <scope>NUCLEOTIDE SEQUENCE [LARGE SCALE GENOMIC DNA]</scope>
    <source>
        <strain evidence="10 11">DSM 11393</strain>
    </source>
</reference>
<dbReference type="STRING" id="1121455.SAMN02745728_00217"/>
<gene>
    <name evidence="10" type="ORF">SAMN02745728_00217</name>
</gene>
<dbReference type="GO" id="GO:0016763">
    <property type="term" value="F:pentosyltransferase activity"/>
    <property type="evidence" value="ECO:0007669"/>
    <property type="project" value="TreeGrafter"/>
</dbReference>
<dbReference type="RefSeq" id="WP_072695620.1">
    <property type="nucleotide sequence ID" value="NZ_FRDI01000002.1"/>
</dbReference>
<feature type="compositionally biased region" description="Basic and acidic residues" evidence="8">
    <location>
        <begin position="752"/>
        <end position="762"/>
    </location>
</feature>
<evidence type="ECO:0000313" key="11">
    <source>
        <dbReference type="Proteomes" id="UP000186469"/>
    </source>
</evidence>
<proteinExistence type="predicted"/>
<evidence type="ECO:0000256" key="2">
    <source>
        <dbReference type="ARBA" id="ARBA00022475"/>
    </source>
</evidence>
<evidence type="ECO:0000256" key="8">
    <source>
        <dbReference type="SAM" id="MobiDB-lite"/>
    </source>
</evidence>
<dbReference type="GO" id="GO:0009103">
    <property type="term" value="P:lipopolysaccharide biosynthetic process"/>
    <property type="evidence" value="ECO:0007669"/>
    <property type="project" value="UniProtKB-ARBA"/>
</dbReference>
<keyword evidence="4 10" id="KW-0808">Transferase</keyword>
<feature type="region of interest" description="Disordered" evidence="8">
    <location>
        <begin position="751"/>
        <end position="783"/>
    </location>
</feature>
<dbReference type="AlphaFoldDB" id="A0A1M7RVT2"/>
<feature type="region of interest" description="Disordered" evidence="8">
    <location>
        <begin position="795"/>
        <end position="814"/>
    </location>
</feature>
<dbReference type="Proteomes" id="UP000186469">
    <property type="component" value="Unassembled WGS sequence"/>
</dbReference>
<dbReference type="PANTHER" id="PTHR33908:SF3">
    <property type="entry name" value="UNDECAPRENYL PHOSPHATE-ALPHA-4-AMINO-4-DEOXY-L-ARABINOSE ARABINOSYL TRANSFERASE"/>
    <property type="match status" value="1"/>
</dbReference>
<feature type="compositionally biased region" description="Basic and acidic residues" evidence="8">
    <location>
        <begin position="35"/>
        <end position="46"/>
    </location>
</feature>
<feature type="transmembrane region" description="Helical" evidence="9">
    <location>
        <begin position="486"/>
        <end position="503"/>
    </location>
</feature>
<comment type="subcellular location">
    <subcellularLocation>
        <location evidence="1">Cell membrane</location>
        <topology evidence="1">Multi-pass membrane protein</topology>
    </subcellularLocation>
</comment>
<feature type="transmembrane region" description="Helical" evidence="9">
    <location>
        <begin position="539"/>
        <end position="561"/>
    </location>
</feature>
<evidence type="ECO:0000256" key="1">
    <source>
        <dbReference type="ARBA" id="ARBA00004651"/>
    </source>
</evidence>
<keyword evidence="6 9" id="KW-1133">Transmembrane helix</keyword>
<feature type="transmembrane region" description="Helical" evidence="9">
    <location>
        <begin position="445"/>
        <end position="465"/>
    </location>
</feature>
<name>A0A1M7RVT2_9BACT</name>
<dbReference type="GO" id="GO:0010041">
    <property type="term" value="P:response to iron(III) ion"/>
    <property type="evidence" value="ECO:0007669"/>
    <property type="project" value="TreeGrafter"/>
</dbReference>
<protein>
    <submittedName>
        <fullName evidence="10">4-amino-4-deoxy-L-arabinose transferase</fullName>
    </submittedName>
</protein>
<feature type="transmembrane region" description="Helical" evidence="9">
    <location>
        <begin position="573"/>
        <end position="594"/>
    </location>
</feature>
<feature type="transmembrane region" description="Helical" evidence="9">
    <location>
        <begin position="266"/>
        <end position="287"/>
    </location>
</feature>
<feature type="transmembrane region" description="Helical" evidence="9">
    <location>
        <begin position="161"/>
        <end position="185"/>
    </location>
</feature>
<organism evidence="10 11">
    <name type="scientific">Desulfovibrio litoralis DSM 11393</name>
    <dbReference type="NCBI Taxonomy" id="1121455"/>
    <lineage>
        <taxon>Bacteria</taxon>
        <taxon>Pseudomonadati</taxon>
        <taxon>Thermodesulfobacteriota</taxon>
        <taxon>Desulfovibrionia</taxon>
        <taxon>Desulfovibrionales</taxon>
        <taxon>Desulfovibrionaceae</taxon>
        <taxon>Desulfovibrio</taxon>
    </lineage>
</organism>
<evidence type="ECO:0000256" key="9">
    <source>
        <dbReference type="SAM" id="Phobius"/>
    </source>
</evidence>
<keyword evidence="3" id="KW-0328">Glycosyltransferase</keyword>
<dbReference type="InterPro" id="IPR050297">
    <property type="entry name" value="LipidA_mod_glycosyltrf_83"/>
</dbReference>
<feature type="transmembrane region" description="Helical" evidence="9">
    <location>
        <begin position="299"/>
        <end position="316"/>
    </location>
</feature>
<feature type="compositionally biased region" description="Polar residues" evidence="8">
    <location>
        <begin position="828"/>
        <end position="850"/>
    </location>
</feature>
<keyword evidence="11" id="KW-1185">Reference proteome</keyword>